<accession>A0A1H7UUR4</accession>
<dbReference type="AlphaFoldDB" id="A0A1H7UUR4"/>
<reference evidence="3" key="1">
    <citation type="submission" date="2016-10" db="EMBL/GenBank/DDBJ databases">
        <authorList>
            <person name="Varghese N."/>
        </authorList>
    </citation>
    <scope>NUCLEOTIDE SEQUENCE [LARGE SCALE GENOMIC DNA]</scope>
    <source>
        <strain evidence="3">DSM 45096 / BCRC 16803 / CGMCC 4.1857 / CIP 109030 / JCM 12277 / KCTC 19219 / NBRC 100920 / 33214</strain>
    </source>
</reference>
<dbReference type="RefSeq" id="WP_042451407.1">
    <property type="nucleotide sequence ID" value="NZ_BBPN01000022.1"/>
</dbReference>
<dbReference type="InterPro" id="IPR000801">
    <property type="entry name" value="Esterase-like"/>
</dbReference>
<keyword evidence="1" id="KW-0812">Transmembrane</keyword>
<dbReference type="STRING" id="235985.SAMN05414137_116185"/>
<dbReference type="PANTHER" id="PTHR48098:SF1">
    <property type="entry name" value="DIACYLGLYCEROL ACYLTRANSFERASE_MYCOLYLTRANSFERASE AG85A"/>
    <property type="match status" value="1"/>
</dbReference>
<feature type="transmembrane region" description="Helical" evidence="1">
    <location>
        <begin position="39"/>
        <end position="60"/>
    </location>
</feature>
<dbReference type="Pfam" id="PF00756">
    <property type="entry name" value="Esterase"/>
    <property type="match status" value="1"/>
</dbReference>
<dbReference type="EMBL" id="FOAZ01000016">
    <property type="protein sequence ID" value="SEM00730.1"/>
    <property type="molecule type" value="Genomic_DNA"/>
</dbReference>
<keyword evidence="1" id="KW-1133">Transmembrane helix</keyword>
<keyword evidence="1" id="KW-0472">Membrane</keyword>
<evidence type="ECO:0000256" key="1">
    <source>
        <dbReference type="SAM" id="Phobius"/>
    </source>
</evidence>
<dbReference type="InterPro" id="IPR050583">
    <property type="entry name" value="Mycobacterial_A85_antigen"/>
</dbReference>
<evidence type="ECO:0000313" key="2">
    <source>
        <dbReference type="EMBL" id="SEM00730.1"/>
    </source>
</evidence>
<dbReference type="GO" id="GO:0016747">
    <property type="term" value="F:acyltransferase activity, transferring groups other than amino-acyl groups"/>
    <property type="evidence" value="ECO:0007669"/>
    <property type="project" value="TreeGrafter"/>
</dbReference>
<protein>
    <submittedName>
        <fullName evidence="2">Enterochelin esterase</fullName>
    </submittedName>
</protein>
<name>A0A1H7UUR4_STRJI</name>
<dbReference type="Gene3D" id="3.40.50.1820">
    <property type="entry name" value="alpha/beta hydrolase"/>
    <property type="match status" value="1"/>
</dbReference>
<dbReference type="SUPFAM" id="SSF53474">
    <property type="entry name" value="alpha/beta-Hydrolases"/>
    <property type="match status" value="1"/>
</dbReference>
<organism evidence="2 3">
    <name type="scientific">Streptacidiphilus jiangxiensis</name>
    <dbReference type="NCBI Taxonomy" id="235985"/>
    <lineage>
        <taxon>Bacteria</taxon>
        <taxon>Bacillati</taxon>
        <taxon>Actinomycetota</taxon>
        <taxon>Actinomycetes</taxon>
        <taxon>Kitasatosporales</taxon>
        <taxon>Streptomycetaceae</taxon>
        <taxon>Streptacidiphilus</taxon>
    </lineage>
</organism>
<feature type="transmembrane region" description="Helical" evidence="1">
    <location>
        <begin position="6"/>
        <end position="27"/>
    </location>
</feature>
<dbReference type="Proteomes" id="UP000183015">
    <property type="component" value="Unassembled WGS sequence"/>
</dbReference>
<sequence length="381" mass="40433">MGLTGSGLLILAVVLSVLAVGATLWLWPRLAGRGWRAMTGRVLALGVTQVLLLCTLGIWANDYFSFYSSWHDLLGVGGGPVAVQASVPGAGSRPGAHGAVEMLGQETIGSDGIGLRPPAQVGRLDRVRIPGHVTGLTTDGYVYLPPQYFQPAYAKDRFPVIVVTTGFPGDAKNLVTKLQYPSIELQLIQEGKVRPMVQVLMRPSPSMPRDSECEDIPNGPQAETYFTADVPLDVEGSYRVRTDAVGWGAIGDSTGGYCSLKLAMRNPSVYTAAAALSGYFKAAQDITTGDLFGGSQLRRNEADLVWRLQHLPAPPVALMLATSREDGASYTQAQAFAALVRPPTVVAEATVPTGGHNFTTWVRLLPASLGFLSAHLAPPAP</sequence>
<dbReference type="PANTHER" id="PTHR48098">
    <property type="entry name" value="ENTEROCHELIN ESTERASE-RELATED"/>
    <property type="match status" value="1"/>
</dbReference>
<dbReference type="eggNOG" id="COG0627">
    <property type="taxonomic scope" value="Bacteria"/>
</dbReference>
<keyword evidence="3" id="KW-1185">Reference proteome</keyword>
<proteinExistence type="predicted"/>
<evidence type="ECO:0000313" key="3">
    <source>
        <dbReference type="Proteomes" id="UP000183015"/>
    </source>
</evidence>
<dbReference type="InterPro" id="IPR029058">
    <property type="entry name" value="AB_hydrolase_fold"/>
</dbReference>
<gene>
    <name evidence="2" type="ORF">SAMN05414137_116185</name>
</gene>
<dbReference type="OrthoDB" id="3670437at2"/>